<evidence type="ECO:0008006" key="13">
    <source>
        <dbReference type="Google" id="ProtNLM"/>
    </source>
</evidence>
<feature type="compositionally biased region" description="Basic and acidic residues" evidence="6">
    <location>
        <begin position="1"/>
        <end position="11"/>
    </location>
</feature>
<dbReference type="SUPFAM" id="SSF47954">
    <property type="entry name" value="Cyclin-like"/>
    <property type="match status" value="2"/>
</dbReference>
<keyword evidence="3 5" id="KW-0195">Cyclin</keyword>
<evidence type="ECO:0000313" key="10">
    <source>
        <dbReference type="EMBL" id="CAF0931087.1"/>
    </source>
</evidence>
<evidence type="ECO:0000256" key="4">
    <source>
        <dbReference type="ARBA" id="ARBA00023306"/>
    </source>
</evidence>
<evidence type="ECO:0000259" key="7">
    <source>
        <dbReference type="SMART" id="SM00385"/>
    </source>
</evidence>
<dbReference type="Proteomes" id="UP000663854">
    <property type="component" value="Unassembled WGS sequence"/>
</dbReference>
<reference evidence="9" key="1">
    <citation type="submission" date="2021-02" db="EMBL/GenBank/DDBJ databases">
        <authorList>
            <person name="Nowell W R."/>
        </authorList>
    </citation>
    <scope>NUCLEOTIDE SEQUENCE</scope>
</reference>
<protein>
    <recommendedName>
        <fullName evidence="13">Cyclin N-terminal domain-containing protein</fullName>
    </recommendedName>
</protein>
<evidence type="ECO:0000256" key="5">
    <source>
        <dbReference type="RuleBase" id="RU000383"/>
    </source>
</evidence>
<organism evidence="9 11">
    <name type="scientific">Rotaria sordida</name>
    <dbReference type="NCBI Taxonomy" id="392033"/>
    <lineage>
        <taxon>Eukaryota</taxon>
        <taxon>Metazoa</taxon>
        <taxon>Spiralia</taxon>
        <taxon>Gnathifera</taxon>
        <taxon>Rotifera</taxon>
        <taxon>Eurotatoria</taxon>
        <taxon>Bdelloidea</taxon>
        <taxon>Philodinida</taxon>
        <taxon>Philodinidae</taxon>
        <taxon>Rotaria</taxon>
    </lineage>
</organism>
<dbReference type="EMBL" id="CAJNOL010000205">
    <property type="protein sequence ID" value="CAF0931087.1"/>
    <property type="molecule type" value="Genomic_DNA"/>
</dbReference>
<evidence type="ECO:0000313" key="11">
    <source>
        <dbReference type="Proteomes" id="UP000663854"/>
    </source>
</evidence>
<dbReference type="SMART" id="SM01332">
    <property type="entry name" value="Cyclin_C"/>
    <property type="match status" value="1"/>
</dbReference>
<dbReference type="FunFam" id="1.10.472.10:FF:000001">
    <property type="entry name" value="G2/mitotic-specific cyclin"/>
    <property type="match status" value="1"/>
</dbReference>
<comment type="caution">
    <text evidence="9">The sequence shown here is derived from an EMBL/GenBank/DDBJ whole genome shotgun (WGS) entry which is preliminary data.</text>
</comment>
<evidence type="ECO:0000313" key="9">
    <source>
        <dbReference type="EMBL" id="CAF0777786.1"/>
    </source>
</evidence>
<dbReference type="Proteomes" id="UP000663870">
    <property type="component" value="Unassembled WGS sequence"/>
</dbReference>
<dbReference type="Gene3D" id="1.10.472.10">
    <property type="entry name" value="Cyclin-like"/>
    <property type="match status" value="2"/>
</dbReference>
<evidence type="ECO:0000256" key="6">
    <source>
        <dbReference type="SAM" id="MobiDB-lite"/>
    </source>
</evidence>
<evidence type="ECO:0000256" key="2">
    <source>
        <dbReference type="ARBA" id="ARBA00022776"/>
    </source>
</evidence>
<keyword evidence="2" id="KW-0498">Mitosis</keyword>
<dbReference type="Pfam" id="PF02984">
    <property type="entry name" value="Cyclin_C"/>
    <property type="match status" value="1"/>
</dbReference>
<dbReference type="PANTHER" id="PTHR10177">
    <property type="entry name" value="CYCLINS"/>
    <property type="match status" value="1"/>
</dbReference>
<dbReference type="InterPro" id="IPR039361">
    <property type="entry name" value="Cyclin"/>
</dbReference>
<proteinExistence type="inferred from homology"/>
<evidence type="ECO:0000256" key="1">
    <source>
        <dbReference type="ARBA" id="ARBA00022618"/>
    </source>
</evidence>
<gene>
    <name evidence="10" type="ORF">JXQ802_LOCUS10644</name>
    <name evidence="9" type="ORF">PYM288_LOCUS3453</name>
</gene>
<evidence type="ECO:0000259" key="8">
    <source>
        <dbReference type="SMART" id="SM01332"/>
    </source>
</evidence>
<keyword evidence="4" id="KW-0131">Cell cycle</keyword>
<dbReference type="InterPro" id="IPR006671">
    <property type="entry name" value="Cyclin_N"/>
</dbReference>
<evidence type="ECO:0000313" key="12">
    <source>
        <dbReference type="Proteomes" id="UP000663870"/>
    </source>
</evidence>
<accession>A0A813R7D3</accession>
<dbReference type="InterPro" id="IPR004367">
    <property type="entry name" value="Cyclin_C-dom"/>
</dbReference>
<dbReference type="EMBL" id="CAJNOH010000027">
    <property type="protein sequence ID" value="CAF0777786.1"/>
    <property type="molecule type" value="Genomic_DNA"/>
</dbReference>
<keyword evidence="1" id="KW-0132">Cell division</keyword>
<feature type="domain" description="Cyclin C-terminal" evidence="8">
    <location>
        <begin position="215"/>
        <end position="376"/>
    </location>
</feature>
<feature type="domain" description="Cyclin-like" evidence="7">
    <location>
        <begin position="121"/>
        <end position="206"/>
    </location>
</feature>
<comment type="similarity">
    <text evidence="5">Belongs to the cyclin family.</text>
</comment>
<sequence length="430" mass="50029">MVNKNHGDSKTKTRGLKRSVSPDSSLIGERKVKTAKMQLQRNVGGNKENIIKQIQSEMVLTKHSSLIIVNKEDSVDIPWYQSHQLWSNMMIKTLDETYKCRLNFLDSHPFITTKMRSVLFDWLIEVSEVYQLHRETYHLSIAYIDQYLCNTNNLPKNKFQLLGITSLFVAAKIEEIYPPRLSDFSYITDNTCSEEDILDMELDLMNALNWYINPITSISWLLIYLQVEYDMKNFLNNNNNNNHSLRKKRRLSLSNSEILKSSILSNVHRSTDFLQIFSLAVQLLDLCSLDIEYSQFSKNILAASTILLYKSNWPIKQITGLTDDDISICQQWMKPFYEILSESLSNSSNRSSSTVPIEEIYSIQIHNVSMDLLVNVHEKRSKVVSSIMNNWPFRDLLNHLSWSSTLLIKQQNEEKEEKQQQQINDVIIIV</sequence>
<dbReference type="InterPro" id="IPR013763">
    <property type="entry name" value="Cyclin-like_dom"/>
</dbReference>
<dbReference type="InterPro" id="IPR036915">
    <property type="entry name" value="Cyclin-like_sf"/>
</dbReference>
<dbReference type="Pfam" id="PF00134">
    <property type="entry name" value="Cyclin_N"/>
    <property type="match status" value="1"/>
</dbReference>
<dbReference type="GO" id="GO:0051301">
    <property type="term" value="P:cell division"/>
    <property type="evidence" value="ECO:0007669"/>
    <property type="project" value="UniProtKB-KW"/>
</dbReference>
<feature type="region of interest" description="Disordered" evidence="6">
    <location>
        <begin position="1"/>
        <end position="24"/>
    </location>
</feature>
<name>A0A813R7D3_9BILA</name>
<evidence type="ECO:0000256" key="3">
    <source>
        <dbReference type="ARBA" id="ARBA00023127"/>
    </source>
</evidence>
<dbReference type="AlphaFoldDB" id="A0A813R7D3"/>
<keyword evidence="12" id="KW-1185">Reference proteome</keyword>
<dbReference type="SMART" id="SM00385">
    <property type="entry name" value="CYCLIN"/>
    <property type="match status" value="1"/>
</dbReference>